<dbReference type="Proteomes" id="UP001500620">
    <property type="component" value="Unassembled WGS sequence"/>
</dbReference>
<sequence>METANRQAETSTVLLHGSAFAIAADHAIAVLDGGLGQGKTSLAMGLAARYGQLIVDEFMFAAISGPHVTVLAAPQLPWHVRPDMATHVLNGRDHRRLLFEADLHEMAGTAAEAVPLWLILLPDRALPPGETLYVPPNAARELLRCAVTDHARKLANPCLDHVSIFESQEQIATADGTPLHARSTAPARDTERVLDALVTVPAIRVGIGGPADLPVSVTAAGNRFTELLAWHQA</sequence>
<accession>A0ABP8CTK6</accession>
<comment type="caution">
    <text evidence="1">The sequence shown here is derived from an EMBL/GenBank/DDBJ whole genome shotgun (WGS) entry which is preliminary data.</text>
</comment>
<name>A0ABP8CTK6_9ACTN</name>
<reference evidence="2" key="1">
    <citation type="journal article" date="2019" name="Int. J. Syst. Evol. Microbiol.">
        <title>The Global Catalogue of Microorganisms (GCM) 10K type strain sequencing project: providing services to taxonomists for standard genome sequencing and annotation.</title>
        <authorList>
            <consortium name="The Broad Institute Genomics Platform"/>
            <consortium name="The Broad Institute Genome Sequencing Center for Infectious Disease"/>
            <person name="Wu L."/>
            <person name="Ma J."/>
        </authorList>
    </citation>
    <scope>NUCLEOTIDE SEQUENCE [LARGE SCALE GENOMIC DNA]</scope>
    <source>
        <strain evidence="2">JCM 17441</strain>
    </source>
</reference>
<evidence type="ECO:0000313" key="2">
    <source>
        <dbReference type="Proteomes" id="UP001500620"/>
    </source>
</evidence>
<protein>
    <submittedName>
        <fullName evidence="1">Uncharacterized protein</fullName>
    </submittedName>
</protein>
<evidence type="ECO:0000313" key="1">
    <source>
        <dbReference type="EMBL" id="GAA4243169.1"/>
    </source>
</evidence>
<keyword evidence="2" id="KW-1185">Reference proteome</keyword>
<gene>
    <name evidence="1" type="ORF">GCM10022255_001090</name>
</gene>
<organism evidence="1 2">
    <name type="scientific">Dactylosporangium darangshiense</name>
    <dbReference type="NCBI Taxonomy" id="579108"/>
    <lineage>
        <taxon>Bacteria</taxon>
        <taxon>Bacillati</taxon>
        <taxon>Actinomycetota</taxon>
        <taxon>Actinomycetes</taxon>
        <taxon>Micromonosporales</taxon>
        <taxon>Micromonosporaceae</taxon>
        <taxon>Dactylosporangium</taxon>
    </lineage>
</organism>
<proteinExistence type="predicted"/>
<dbReference type="EMBL" id="BAABAT010000001">
    <property type="protein sequence ID" value="GAA4243169.1"/>
    <property type="molecule type" value="Genomic_DNA"/>
</dbReference>